<proteinExistence type="inferred from homology"/>
<protein>
    <submittedName>
        <fullName evidence="5">Arylsulfatase</fullName>
    </submittedName>
</protein>
<feature type="chain" id="PRO_5045348276" evidence="3">
    <location>
        <begin position="27"/>
        <end position="532"/>
    </location>
</feature>
<dbReference type="EMBL" id="CP135076">
    <property type="protein sequence ID" value="WNO53556.1"/>
    <property type="molecule type" value="Genomic_DNA"/>
</dbReference>
<evidence type="ECO:0000256" key="1">
    <source>
        <dbReference type="ARBA" id="ARBA00008779"/>
    </source>
</evidence>
<feature type="signal peptide" evidence="3">
    <location>
        <begin position="1"/>
        <end position="26"/>
    </location>
</feature>
<comment type="similarity">
    <text evidence="1">Belongs to the sulfatase family.</text>
</comment>
<reference evidence="5 6" key="1">
    <citation type="submission" date="2023-09" db="EMBL/GenBank/DDBJ databases">
        <authorList>
            <person name="Rey-Velasco X."/>
        </authorList>
    </citation>
    <scope>NUCLEOTIDE SEQUENCE [LARGE SCALE GENOMIC DNA]</scope>
    <source>
        <strain evidence="5 6">W311</strain>
    </source>
</reference>
<dbReference type="CDD" id="cd16143">
    <property type="entry name" value="ARS_like"/>
    <property type="match status" value="1"/>
</dbReference>
<keyword evidence="6" id="KW-1185">Reference proteome</keyword>
<dbReference type="RefSeq" id="WP_313915109.1">
    <property type="nucleotide sequence ID" value="NZ_CP135076.1"/>
</dbReference>
<accession>A0ABZ0B806</accession>
<evidence type="ECO:0000256" key="2">
    <source>
        <dbReference type="ARBA" id="ARBA00022801"/>
    </source>
</evidence>
<dbReference type="PANTHER" id="PTHR43751">
    <property type="entry name" value="SULFATASE"/>
    <property type="match status" value="1"/>
</dbReference>
<dbReference type="InterPro" id="IPR006311">
    <property type="entry name" value="TAT_signal"/>
</dbReference>
<dbReference type="InterPro" id="IPR052701">
    <property type="entry name" value="GAG_Ulvan_Degrading_Sulfatases"/>
</dbReference>
<evidence type="ECO:0000259" key="4">
    <source>
        <dbReference type="Pfam" id="PF00884"/>
    </source>
</evidence>
<dbReference type="InterPro" id="IPR024607">
    <property type="entry name" value="Sulfatase_CS"/>
</dbReference>
<dbReference type="PROSITE" id="PS51318">
    <property type="entry name" value="TAT"/>
    <property type="match status" value="1"/>
</dbReference>
<keyword evidence="2" id="KW-0378">Hydrolase</keyword>
<name>A0ABZ0B806_9SPHN</name>
<evidence type="ECO:0000313" key="6">
    <source>
        <dbReference type="Proteomes" id="UP001302249"/>
    </source>
</evidence>
<feature type="domain" description="Sulfatase N-terminal" evidence="4">
    <location>
        <begin position="39"/>
        <end position="409"/>
    </location>
</feature>
<organism evidence="5 6">
    <name type="scientific">Stakelama saccharophila</name>
    <dbReference type="NCBI Taxonomy" id="3075605"/>
    <lineage>
        <taxon>Bacteria</taxon>
        <taxon>Pseudomonadati</taxon>
        <taxon>Pseudomonadota</taxon>
        <taxon>Alphaproteobacteria</taxon>
        <taxon>Sphingomonadales</taxon>
        <taxon>Sphingomonadaceae</taxon>
        <taxon>Stakelama</taxon>
    </lineage>
</organism>
<evidence type="ECO:0000256" key="3">
    <source>
        <dbReference type="SAM" id="SignalP"/>
    </source>
</evidence>
<dbReference type="InterPro" id="IPR000917">
    <property type="entry name" value="Sulfatase_N"/>
</dbReference>
<dbReference type="PROSITE" id="PS00149">
    <property type="entry name" value="SULFATASE_2"/>
    <property type="match status" value="1"/>
</dbReference>
<dbReference type="PANTHER" id="PTHR43751:SF3">
    <property type="entry name" value="SULFATASE N-TERMINAL DOMAIN-CONTAINING PROTEIN"/>
    <property type="match status" value="1"/>
</dbReference>
<gene>
    <name evidence="5" type="ORF">RPR59_14125</name>
</gene>
<dbReference type="Pfam" id="PF00884">
    <property type="entry name" value="Sulfatase"/>
    <property type="match status" value="1"/>
</dbReference>
<dbReference type="PROSITE" id="PS00523">
    <property type="entry name" value="SULFATASE_1"/>
    <property type="match status" value="1"/>
</dbReference>
<keyword evidence="3" id="KW-0732">Signal</keyword>
<evidence type="ECO:0000313" key="5">
    <source>
        <dbReference type="EMBL" id="WNO53556.1"/>
    </source>
</evidence>
<dbReference type="Gene3D" id="3.40.720.10">
    <property type="entry name" value="Alkaline Phosphatase, subunit A"/>
    <property type="match status" value="1"/>
</dbReference>
<dbReference type="SUPFAM" id="SSF53649">
    <property type="entry name" value="Alkaline phosphatase-like"/>
    <property type="match status" value="1"/>
</dbReference>
<dbReference type="InterPro" id="IPR017850">
    <property type="entry name" value="Alkaline_phosphatase_core_sf"/>
</dbReference>
<dbReference type="Gene3D" id="3.30.1120.10">
    <property type="match status" value="1"/>
</dbReference>
<dbReference type="Proteomes" id="UP001302249">
    <property type="component" value="Chromosome"/>
</dbReference>
<sequence length="532" mass="57301">MNGNISRRRLLTGSAVALVTAAAANASAFARHGAAARKPNILIIYTDDLGYRDLSCYGATAVSTPNIDRLAKNGVRFTRGHAPSATCTPSRYALLTGDYAWRKEGAHILPGNAPALIPPGKPTIASMLKGAGYTTSVVGKWHLGLGSGDLDWNGRIARGPLEIGFDYAFYFPGTLDRVPTVFIEDHKVVGLDPDDPIRVSYTDNISSDPTGREHPELLRMTSNDGHDGTIVNGVGRIGYMSGGHAARWKDEDMADTLVEKAGAWFEQTGSDPFFMYFSASEIHVPRVPAKRFQGVTGMGPRGDSIAELDWVVGALVQKLEELGKLDDTLIIFSSDNGPVLNDGYNDDAVQKIGEHRPSGPFRSGKYAIFDGGLMVPMIAHWPDAMPAGVVSPARIDHVDLFASLAGLVGQSLGRDAAVDSFDLLPALTGHALDGREYLIEDTSTNIAEESNLTRHSDSIFAFVQGDWKVIKPHGQPTSFHGNEIGNAPAPQLYNITNDPGETVNLAARYPDRTDKMLNRLEAILAGSRTRPQ</sequence>